<dbReference type="EMBL" id="JBIXLL010000005">
    <property type="protein sequence ID" value="MFJ5429554.1"/>
    <property type="molecule type" value="Genomic_DNA"/>
</dbReference>
<dbReference type="Proteomes" id="UP000189286">
    <property type="component" value="Unassembled WGS sequence"/>
</dbReference>
<proteinExistence type="predicted"/>
<organism evidence="2 3">
    <name type="scientific">Pectobacterium actinidiae</name>
    <dbReference type="NCBI Taxonomy" id="1507808"/>
    <lineage>
        <taxon>Bacteria</taxon>
        <taxon>Pseudomonadati</taxon>
        <taxon>Pseudomonadota</taxon>
        <taxon>Gammaproteobacteria</taxon>
        <taxon>Enterobacterales</taxon>
        <taxon>Pectobacteriaceae</taxon>
        <taxon>Pectobacterium</taxon>
    </lineage>
</organism>
<name>A0A1V2R8C3_9GAMM</name>
<dbReference type="EMBL" id="MPUJ01000001">
    <property type="protein sequence ID" value="ONK08693.1"/>
    <property type="molecule type" value="Genomic_DNA"/>
</dbReference>
<accession>A0A1V2R8C3</accession>
<keyword evidence="4" id="KW-1185">Reference proteome</keyword>
<evidence type="ECO:0000313" key="4">
    <source>
        <dbReference type="Proteomes" id="UP001617689"/>
    </source>
</evidence>
<comment type="caution">
    <text evidence="2">The sequence shown here is derived from an EMBL/GenBank/DDBJ whole genome shotgun (WGS) entry which is preliminary data.</text>
</comment>
<reference evidence="1 4" key="3">
    <citation type="submission" date="2024-10" db="EMBL/GenBank/DDBJ databases">
        <authorList>
            <person name="Lu C.-H."/>
        </authorList>
    </citation>
    <scope>NUCLEOTIDE SEQUENCE [LARGE SCALE GENOMIC DNA]</scope>
    <source>
        <strain evidence="1 4">22ZTDG03-2</strain>
    </source>
</reference>
<sequence length="162" mass="18561">MPTIPVTVFSISTCICDLVTYPNDDDVAVPNAILQDVLRLLDIDVDLCKLCDHYIDDVACGQGDIWIFRSTSLSDTYFIIDFHVGMTEQLDISSFYLQCPHQFVIDKIRPLLRDFFDQLQYQVSYQESCALTRVSAMLSTPSGHTYHVIEENGYEQKVMFKN</sequence>
<protein>
    <submittedName>
        <fullName evidence="2">Uncharacterized protein</fullName>
    </submittedName>
</protein>
<evidence type="ECO:0000313" key="2">
    <source>
        <dbReference type="EMBL" id="ONK08693.1"/>
    </source>
</evidence>
<reference evidence="2" key="2">
    <citation type="submission" date="2016-11" db="EMBL/GenBank/DDBJ databases">
        <authorList>
            <person name="Jaros S."/>
            <person name="Januszkiewicz K."/>
            <person name="Wedrychowicz H."/>
        </authorList>
    </citation>
    <scope>NUCLEOTIDE SEQUENCE [LARGE SCALE GENOMIC DNA]</scope>
    <source>
        <strain evidence="2">ICMP 9972</strain>
    </source>
</reference>
<gene>
    <name evidence="1" type="ORF">ACIPUP_10335</name>
    <name evidence="2" type="ORF">BSK71_00210</name>
</gene>
<dbReference type="Proteomes" id="UP001617689">
    <property type="component" value="Unassembled WGS sequence"/>
</dbReference>
<dbReference type="AlphaFoldDB" id="A0A1V2R8C3"/>
<evidence type="ECO:0000313" key="1">
    <source>
        <dbReference type="EMBL" id="MFJ5429554.1"/>
    </source>
</evidence>
<evidence type="ECO:0000313" key="3">
    <source>
        <dbReference type="Proteomes" id="UP000189286"/>
    </source>
</evidence>
<reference evidence="3" key="1">
    <citation type="submission" date="2016-11" db="EMBL/GenBank/DDBJ databases">
        <authorList>
            <person name="Panda P."/>
            <person name="Visnovsky S."/>
            <person name="Pitman A."/>
        </authorList>
    </citation>
    <scope>NUCLEOTIDE SEQUENCE [LARGE SCALE GENOMIC DNA]</scope>
    <source>
        <strain evidence="3">ICMP 9972</strain>
    </source>
</reference>